<dbReference type="Pfam" id="PF01142">
    <property type="entry name" value="TruD"/>
    <property type="match status" value="1"/>
</dbReference>
<evidence type="ECO:0000256" key="1">
    <source>
        <dbReference type="ARBA" id="ARBA00007953"/>
    </source>
</evidence>
<dbReference type="InterPro" id="IPR011760">
    <property type="entry name" value="PsdUridine_synth_TruD_insert"/>
</dbReference>
<evidence type="ECO:0000256" key="3">
    <source>
        <dbReference type="ARBA" id="ARBA00023235"/>
    </source>
</evidence>
<evidence type="ECO:0000313" key="8">
    <source>
        <dbReference type="Proteomes" id="UP000823941"/>
    </source>
</evidence>
<dbReference type="InterPro" id="IPR020103">
    <property type="entry name" value="PsdUridine_synth_cat_dom_sf"/>
</dbReference>
<feature type="compositionally biased region" description="Acidic residues" evidence="5">
    <location>
        <begin position="499"/>
        <end position="510"/>
    </location>
</feature>
<dbReference type="PROSITE" id="PS50984">
    <property type="entry name" value="TRUD"/>
    <property type="match status" value="1"/>
</dbReference>
<dbReference type="PIRSF" id="PIRSF037016">
    <property type="entry name" value="Pseudouridin_synth_euk_prd"/>
    <property type="match status" value="1"/>
</dbReference>
<feature type="region of interest" description="Disordered" evidence="5">
    <location>
        <begin position="1"/>
        <end position="86"/>
    </location>
</feature>
<feature type="compositionally biased region" description="Polar residues" evidence="5">
    <location>
        <begin position="57"/>
        <end position="71"/>
    </location>
</feature>
<evidence type="ECO:0000256" key="2">
    <source>
        <dbReference type="ARBA" id="ARBA00022694"/>
    </source>
</evidence>
<keyword evidence="8" id="KW-1185">Reference proteome</keyword>
<evidence type="ECO:0000313" key="7">
    <source>
        <dbReference type="EMBL" id="KAG7299341.1"/>
    </source>
</evidence>
<evidence type="ECO:0000256" key="4">
    <source>
        <dbReference type="ARBA" id="ARBA00036943"/>
    </source>
</evidence>
<feature type="compositionally biased region" description="Basic and acidic residues" evidence="5">
    <location>
        <begin position="792"/>
        <end position="833"/>
    </location>
</feature>
<proteinExistence type="inferred from homology"/>
<keyword evidence="3" id="KW-0413">Isomerase</keyword>
<dbReference type="Gene3D" id="3.30.70.3160">
    <property type="match status" value="1"/>
</dbReference>
<keyword evidence="2" id="KW-0819">tRNA processing</keyword>
<dbReference type="InterPro" id="IPR042214">
    <property type="entry name" value="TruD_catalytic"/>
</dbReference>
<gene>
    <name evidence="7" type="ORF">JYU34_016271</name>
</gene>
<dbReference type="PANTHER" id="PTHR13326:SF31">
    <property type="entry name" value="PSEUDOURIDYLATE SYNTHASE 7 HOMOLOG"/>
    <property type="match status" value="1"/>
</dbReference>
<dbReference type="NCBIfam" id="TIGR00094">
    <property type="entry name" value="tRNA_TruD_broad"/>
    <property type="match status" value="1"/>
</dbReference>
<dbReference type="Gene3D" id="3.30.2350.20">
    <property type="entry name" value="TruD, catalytic domain"/>
    <property type="match status" value="1"/>
</dbReference>
<dbReference type="CDD" id="cd02576">
    <property type="entry name" value="PseudoU_synth_ScPUS7"/>
    <property type="match status" value="1"/>
</dbReference>
<feature type="domain" description="TRUD" evidence="6">
    <location>
        <begin position="356"/>
        <end position="619"/>
    </location>
</feature>
<evidence type="ECO:0000256" key="5">
    <source>
        <dbReference type="SAM" id="MobiDB-lite"/>
    </source>
</evidence>
<dbReference type="Proteomes" id="UP000823941">
    <property type="component" value="Chromosome 22"/>
</dbReference>
<dbReference type="SUPFAM" id="SSF55120">
    <property type="entry name" value="Pseudouridine synthase"/>
    <property type="match status" value="1"/>
</dbReference>
<feature type="region of interest" description="Disordered" evidence="5">
    <location>
        <begin position="785"/>
        <end position="833"/>
    </location>
</feature>
<comment type="catalytic activity">
    <reaction evidence="4">
        <text>a uridine in tRNA = a pseudouridine in tRNA</text>
        <dbReference type="Rhea" id="RHEA:54572"/>
        <dbReference type="Rhea" id="RHEA-COMP:13339"/>
        <dbReference type="Rhea" id="RHEA-COMP:13934"/>
        <dbReference type="ChEBI" id="CHEBI:65314"/>
        <dbReference type="ChEBI" id="CHEBI:65315"/>
    </reaction>
</comment>
<reference evidence="7 8" key="1">
    <citation type="submission" date="2021-06" db="EMBL/GenBank/DDBJ databases">
        <title>A haploid diamondback moth (Plutella xylostella L.) genome assembly resolves 31 chromosomes and identifies a diamide resistance mutation.</title>
        <authorList>
            <person name="Ward C.M."/>
            <person name="Perry K.D."/>
            <person name="Baker G."/>
            <person name="Powis K."/>
            <person name="Heckel D.G."/>
            <person name="Baxter S.W."/>
        </authorList>
    </citation>
    <scope>NUCLEOTIDE SEQUENCE [LARGE SCALE GENOMIC DNA]</scope>
    <source>
        <strain evidence="7 8">LV</strain>
        <tissue evidence="7">Single pupa</tissue>
    </source>
</reference>
<name>A0ABQ7Q2E3_PLUXY</name>
<dbReference type="PANTHER" id="PTHR13326">
    <property type="entry name" value="TRNA PSEUDOURIDINE SYNTHASE D"/>
    <property type="match status" value="1"/>
</dbReference>
<sequence>MSDRGWNRNPNRGRRGGYGRDGGNFNSGNGRNWRGGHNNRFRDQPYGNSGGYRGGFQKSSFGGRHSNQNRYNRPKRDTPGKRLSEQEIGVTEYISEHSGFNGIIKSRYSDFQVSEINEAGEVAQLTDQSAPEPPADEAVVEDEDLLLCKYNVELLPMETWDRINKLAVATEATSERVEVDVTGMSKEHRTKIHDAVKKAFGDAIVGSTVSASDKKLVCFEKYRKGIRIDNRVKWVWAGEYLRFVLHKMNCDTMDAADKIADRLKLNNVKPSMLGYAGTKDRRAKTSQWFSLRRVEPRRLVNACRDMRELQVGNFSFSNTHLKLGMLKGNRFQIALRNVTADDDTINSACEALKERGFINYYGLQRFGTRVEMPTYEIGLKLLQGNFQEAINGILETREGPLQQALDTYQATGDATRASQLARRGTEGRLLAALGKNSSDLLQALDKVPRNTRLLYIHSYQSLIWNKCVSMRIQRFGLTPAVGDLVLVGDASCCDADEVLDDEESDSEENQNGDKADQDVSQTETKPEEKEKTPEKKGKKKQSLPKPKIPVKVLTQEDIDSGKYSIKDIILPLPGYHIDYPPNMKEYYEELLTKDKMTLEMRHKIKCYSMSGAYRHVVVHPTNMSWRVARYSAPTADLILSDLDKLQGKTLELDPGTDVGEVGTGVGRGRDRCGPGRDKCGPGRDICGQVGTDVARLGQVWGEAGTDVAEVGTDVGQNTNMLWRVARYSAPTADLILSDLDKLQGKTLELDPEGKYKALILVMDLPASCYATMALRELLRVDTSGDHQASQNDYHKTAEEKSQSDAKNETEDKGEKRKMEEEIEGDAKKAKLNE</sequence>
<dbReference type="EMBL" id="JAHIBW010000022">
    <property type="protein sequence ID" value="KAG7299341.1"/>
    <property type="molecule type" value="Genomic_DNA"/>
</dbReference>
<accession>A0ABQ7Q2E3</accession>
<feature type="compositionally biased region" description="Basic and acidic residues" evidence="5">
    <location>
        <begin position="74"/>
        <end position="85"/>
    </location>
</feature>
<organism evidence="7 8">
    <name type="scientific">Plutella xylostella</name>
    <name type="common">Diamondback moth</name>
    <name type="synonym">Plutella maculipennis</name>
    <dbReference type="NCBI Taxonomy" id="51655"/>
    <lineage>
        <taxon>Eukaryota</taxon>
        <taxon>Metazoa</taxon>
        <taxon>Ecdysozoa</taxon>
        <taxon>Arthropoda</taxon>
        <taxon>Hexapoda</taxon>
        <taxon>Insecta</taxon>
        <taxon>Pterygota</taxon>
        <taxon>Neoptera</taxon>
        <taxon>Endopterygota</taxon>
        <taxon>Lepidoptera</taxon>
        <taxon>Glossata</taxon>
        <taxon>Ditrysia</taxon>
        <taxon>Yponomeutoidea</taxon>
        <taxon>Plutellidae</taxon>
        <taxon>Plutella</taxon>
    </lineage>
</organism>
<comment type="caution">
    <text evidence="7">The sequence shown here is derived from an EMBL/GenBank/DDBJ whole genome shotgun (WGS) entry which is preliminary data.</text>
</comment>
<dbReference type="InterPro" id="IPR001656">
    <property type="entry name" value="PsdUridine_synth_TruD"/>
</dbReference>
<comment type="similarity">
    <text evidence="1">Belongs to the pseudouridine synthase TruD family.</text>
</comment>
<feature type="region of interest" description="Disordered" evidence="5">
    <location>
        <begin position="499"/>
        <end position="548"/>
    </location>
</feature>
<evidence type="ECO:0000259" key="6">
    <source>
        <dbReference type="PROSITE" id="PS50984"/>
    </source>
</evidence>
<feature type="compositionally biased region" description="Basic and acidic residues" evidence="5">
    <location>
        <begin position="524"/>
        <end position="535"/>
    </location>
</feature>
<protein>
    <recommendedName>
        <fullName evidence="6">TRUD domain-containing protein</fullName>
    </recommendedName>
</protein>
<feature type="compositionally biased region" description="Low complexity" evidence="5">
    <location>
        <begin position="23"/>
        <end position="38"/>
    </location>
</feature>